<comment type="caution">
    <text evidence="6">The sequence shown here is derived from an EMBL/GenBank/DDBJ whole genome shotgun (WGS) entry which is preliminary data.</text>
</comment>
<evidence type="ECO:0000313" key="6">
    <source>
        <dbReference type="EMBL" id="GGI05126.1"/>
    </source>
</evidence>
<dbReference type="Gene3D" id="3.90.1150.10">
    <property type="entry name" value="Aspartate Aminotransferase, domain 1"/>
    <property type="match status" value="1"/>
</dbReference>
<dbReference type="InterPro" id="IPR004839">
    <property type="entry name" value="Aminotransferase_I/II_large"/>
</dbReference>
<proteinExistence type="predicted"/>
<keyword evidence="7" id="KW-1185">Reference proteome</keyword>
<dbReference type="Pfam" id="PF00155">
    <property type="entry name" value="Aminotran_1_2"/>
    <property type="match status" value="1"/>
</dbReference>
<protein>
    <submittedName>
        <fullName evidence="6">Putative phenylalanine aminotransferase</fullName>
    </submittedName>
</protein>
<dbReference type="PANTHER" id="PTHR43643:SF3">
    <property type="entry name" value="HISTIDINOL-PHOSPHATE AMINOTRANSFERASE"/>
    <property type="match status" value="1"/>
</dbReference>
<reference evidence="6" key="2">
    <citation type="submission" date="2020-09" db="EMBL/GenBank/DDBJ databases">
        <authorList>
            <person name="Sun Q."/>
            <person name="Zhou Y."/>
        </authorList>
    </citation>
    <scope>NUCLEOTIDE SEQUENCE</scope>
    <source>
        <strain evidence="6">CGMCC 1.14988</strain>
    </source>
</reference>
<dbReference type="GO" id="GO:0030170">
    <property type="term" value="F:pyridoxal phosphate binding"/>
    <property type="evidence" value="ECO:0007669"/>
    <property type="project" value="InterPro"/>
</dbReference>
<accession>A0A8J3A6X9</accession>
<dbReference type="RefSeq" id="WP_130649483.1">
    <property type="nucleotide sequence ID" value="NZ_BMHA01000004.1"/>
</dbReference>
<evidence type="ECO:0000256" key="2">
    <source>
        <dbReference type="ARBA" id="ARBA00022679"/>
    </source>
</evidence>
<dbReference type="GO" id="GO:0008483">
    <property type="term" value="F:transaminase activity"/>
    <property type="evidence" value="ECO:0007669"/>
    <property type="project" value="UniProtKB-KW"/>
</dbReference>
<dbReference type="Proteomes" id="UP000650511">
    <property type="component" value="Unassembled WGS sequence"/>
</dbReference>
<feature type="region of interest" description="Disordered" evidence="4">
    <location>
        <begin position="1"/>
        <end position="28"/>
    </location>
</feature>
<dbReference type="OrthoDB" id="9809616at2"/>
<dbReference type="PANTHER" id="PTHR43643">
    <property type="entry name" value="HISTIDINOL-PHOSPHATE AMINOTRANSFERASE 2"/>
    <property type="match status" value="1"/>
</dbReference>
<name>A0A8J3A6X9_9ACTN</name>
<dbReference type="Gene3D" id="3.40.640.10">
    <property type="entry name" value="Type I PLP-dependent aspartate aminotransferase-like (Major domain)"/>
    <property type="match status" value="1"/>
</dbReference>
<dbReference type="InterPro" id="IPR015422">
    <property type="entry name" value="PyrdxlP-dep_Trfase_small"/>
</dbReference>
<dbReference type="SUPFAM" id="SSF53383">
    <property type="entry name" value="PLP-dependent transferases"/>
    <property type="match status" value="1"/>
</dbReference>
<sequence>MSAQTDAVASAAAVGPPPGMQVRLSSNESPFGPSPAAVAAAGTAVAEAHLYPDDQSLALRRAIAEHDGLALEQVAVGTGSAALLMDAIAHEARAGGDVVAFARSFVVYRLGARNAGARYVEVGTDGPATGERDGYGRGVERLLAAVGDDTRVVAIDNPGNPTGAHLTGEQVQALVAGIPEHVTILLDEAYHHFARGQQGYATADELGLEHPRLLVLRTFSKAHALAGLRIGQLTGPAELVGAIDAWRPRFNVTAASQAAAISSLGDREHLRRCVEGTLAGRTRMATALRELGVPFTDGLGNFLTIELGTASGPVVAAYAGHGVGVRPLEPYGMTEQIRVSVGTPDEVEAFLAASREVLADVPSRG</sequence>
<evidence type="ECO:0000259" key="5">
    <source>
        <dbReference type="Pfam" id="PF00155"/>
    </source>
</evidence>
<dbReference type="AlphaFoldDB" id="A0A8J3A6X9"/>
<evidence type="ECO:0000256" key="1">
    <source>
        <dbReference type="ARBA" id="ARBA00022576"/>
    </source>
</evidence>
<dbReference type="InterPro" id="IPR015421">
    <property type="entry name" value="PyrdxlP-dep_Trfase_major"/>
</dbReference>
<dbReference type="InterPro" id="IPR015424">
    <property type="entry name" value="PyrdxlP-dep_Trfase"/>
</dbReference>
<gene>
    <name evidence="6" type="primary">pat</name>
    <name evidence="6" type="ORF">GCM10011354_12540</name>
</gene>
<evidence type="ECO:0000256" key="3">
    <source>
        <dbReference type="ARBA" id="ARBA00022898"/>
    </source>
</evidence>
<keyword evidence="2" id="KW-0808">Transferase</keyword>
<evidence type="ECO:0000256" key="4">
    <source>
        <dbReference type="SAM" id="MobiDB-lite"/>
    </source>
</evidence>
<keyword evidence="3" id="KW-0663">Pyridoxal phosphate</keyword>
<reference evidence="6" key="1">
    <citation type="journal article" date="2014" name="Int. J. Syst. Evol. Microbiol.">
        <title>Complete genome sequence of Corynebacterium casei LMG S-19264T (=DSM 44701T), isolated from a smear-ripened cheese.</title>
        <authorList>
            <consortium name="US DOE Joint Genome Institute (JGI-PGF)"/>
            <person name="Walter F."/>
            <person name="Albersmeier A."/>
            <person name="Kalinowski J."/>
            <person name="Ruckert C."/>
        </authorList>
    </citation>
    <scope>NUCLEOTIDE SEQUENCE</scope>
    <source>
        <strain evidence="6">CGMCC 1.14988</strain>
    </source>
</reference>
<keyword evidence="1 6" id="KW-0032">Aminotransferase</keyword>
<dbReference type="InterPro" id="IPR050106">
    <property type="entry name" value="HistidinolP_aminotransfase"/>
</dbReference>
<organism evidence="6 7">
    <name type="scientific">Egicoccus halophilus</name>
    <dbReference type="NCBI Taxonomy" id="1670830"/>
    <lineage>
        <taxon>Bacteria</taxon>
        <taxon>Bacillati</taxon>
        <taxon>Actinomycetota</taxon>
        <taxon>Nitriliruptoria</taxon>
        <taxon>Egicoccales</taxon>
        <taxon>Egicoccaceae</taxon>
        <taxon>Egicoccus</taxon>
    </lineage>
</organism>
<dbReference type="EMBL" id="BMHA01000004">
    <property type="protein sequence ID" value="GGI05126.1"/>
    <property type="molecule type" value="Genomic_DNA"/>
</dbReference>
<dbReference type="CDD" id="cd00609">
    <property type="entry name" value="AAT_like"/>
    <property type="match status" value="1"/>
</dbReference>
<evidence type="ECO:0000313" key="7">
    <source>
        <dbReference type="Proteomes" id="UP000650511"/>
    </source>
</evidence>
<feature type="domain" description="Aminotransferase class I/classII large" evidence="5">
    <location>
        <begin position="21"/>
        <end position="352"/>
    </location>
</feature>